<dbReference type="GO" id="GO:0006886">
    <property type="term" value="P:intracellular protein transport"/>
    <property type="evidence" value="ECO:0007669"/>
    <property type="project" value="InterPro"/>
</dbReference>
<dbReference type="InterPro" id="IPR016024">
    <property type="entry name" value="ARM-type_fold"/>
</dbReference>
<comment type="subcellular location">
    <subcellularLocation>
        <location evidence="1">Endomembrane system</location>
    </subcellularLocation>
</comment>
<dbReference type="InterPro" id="IPR026739">
    <property type="entry name" value="AP_beta"/>
</dbReference>
<protein>
    <recommendedName>
        <fullName evidence="7">Clathrin/coatomer adaptor adaptin-like N-terminal domain-containing protein</fullName>
    </recommendedName>
</protein>
<reference evidence="8 9" key="1">
    <citation type="submission" date="2022-07" db="EMBL/GenBank/DDBJ databases">
        <title>Genome-wide signatures of adaptation to extreme environments.</title>
        <authorList>
            <person name="Cho C.H."/>
            <person name="Yoon H.S."/>
        </authorList>
    </citation>
    <scope>NUCLEOTIDE SEQUENCE [LARGE SCALE GENOMIC DNA]</scope>
    <source>
        <strain evidence="8 9">DBV 063 E5</strain>
    </source>
</reference>
<dbReference type="SUPFAM" id="SSF49348">
    <property type="entry name" value="Clathrin adaptor appendage domain"/>
    <property type="match status" value="1"/>
</dbReference>
<keyword evidence="5" id="KW-0472">Membrane</keyword>
<keyword evidence="3" id="KW-0813">Transport</keyword>
<feature type="compositionally biased region" description="Polar residues" evidence="6">
    <location>
        <begin position="645"/>
        <end position="656"/>
    </location>
</feature>
<organism evidence="8 9">
    <name type="scientific">Cyanidium caldarium</name>
    <name type="common">Red alga</name>
    <dbReference type="NCBI Taxonomy" id="2771"/>
    <lineage>
        <taxon>Eukaryota</taxon>
        <taxon>Rhodophyta</taxon>
        <taxon>Bangiophyceae</taxon>
        <taxon>Cyanidiales</taxon>
        <taxon>Cyanidiaceae</taxon>
        <taxon>Cyanidium</taxon>
    </lineage>
</organism>
<evidence type="ECO:0000256" key="6">
    <source>
        <dbReference type="SAM" id="MobiDB-lite"/>
    </source>
</evidence>
<proteinExistence type="inferred from homology"/>
<feature type="region of interest" description="Disordered" evidence="6">
    <location>
        <begin position="618"/>
        <end position="659"/>
    </location>
</feature>
<dbReference type="GO" id="GO:0030117">
    <property type="term" value="C:membrane coat"/>
    <property type="evidence" value="ECO:0007669"/>
    <property type="project" value="InterPro"/>
</dbReference>
<keyword evidence="4" id="KW-0653">Protein transport</keyword>
<evidence type="ECO:0000259" key="7">
    <source>
        <dbReference type="Pfam" id="PF01602"/>
    </source>
</evidence>
<dbReference type="Gene3D" id="2.60.40.1150">
    <property type="match status" value="1"/>
</dbReference>
<dbReference type="Gene3D" id="1.25.10.10">
    <property type="entry name" value="Leucine-rich Repeat Variant"/>
    <property type="match status" value="1"/>
</dbReference>
<evidence type="ECO:0000313" key="8">
    <source>
        <dbReference type="EMBL" id="KAK4537068.1"/>
    </source>
</evidence>
<dbReference type="InterPro" id="IPR013037">
    <property type="entry name" value="Clathrin_b-adaptin_app_Ig-like"/>
</dbReference>
<dbReference type="GO" id="GO:0016192">
    <property type="term" value="P:vesicle-mediated transport"/>
    <property type="evidence" value="ECO:0007669"/>
    <property type="project" value="InterPro"/>
</dbReference>
<accession>A0AAV9IY79</accession>
<gene>
    <name evidence="8" type="ORF">CDCA_CDCA10G3093</name>
</gene>
<evidence type="ECO:0000256" key="5">
    <source>
        <dbReference type="ARBA" id="ARBA00023136"/>
    </source>
</evidence>
<dbReference type="AlphaFoldDB" id="A0AAV9IY79"/>
<feature type="domain" description="Clathrin/coatomer adaptor adaptin-like N-terminal" evidence="7">
    <location>
        <begin position="16"/>
        <end position="562"/>
    </location>
</feature>
<dbReference type="EMBL" id="JANCYW010000010">
    <property type="protein sequence ID" value="KAK4537068.1"/>
    <property type="molecule type" value="Genomic_DNA"/>
</dbReference>
<sequence>MKRRVLHFFSSHSKRSEVHEIREDLRSTSNTVKKYALRQTIASMTVGKDMSGLFSDVVNCMQSNNLEVKKLVYLYVNQYAKTQPDLAILAVNTFVKDASDYNPLIRALAVRTMSGIRLERVLEYLAPPLRAALRDADPYVRKVACLAVAKVYESSPRLAREGGFVQTLQAMLTEDGNPMVLSNAVAALSSIARRAGTSAESQQVFRVDRSLLSRLLIALNECNEWGQVVLLEAVARYVPGDAREAQVILERVLPRLQHANSAVVLAAARVVRNVAASSPAVSSPKVLPAVLSLVSTRQPPEVVYVALRTLNAMAQLDRGSLPGHFRAFFCDFDDPPYLKQEKLEMLVLVAAAENYERVLPELMAYANEVDVELACTAVRAIGRIGLLVEAAADACMEALAGTVRQSAPHLTQAALVAVQELMRRYPGRYATAAAVVQRLVAVSRSVDADTGQLELVPYEDVAARAALFWLLGECAPADALPLLRSVVSAGVDDEGFLGEAPAVQLQILTAAAKLWLRDAKAGQAASPSGELLRQALASAVSGAEESLDVRDRALLYRRLWEEGSGLEAVLAAERPAVRAPEALWESEEVLRRWLSEIGSVASVIGLVWVQSADSPPDRFVGEAGSAEELEPERGAESAPAPTPSGAMTVSPPSRSLLSADRGRGLRITGGVVQDAPPKRRWALAMTLENLNVLPGASGFAVQLNRNVLGLVPAAPMQVRPPLLQAGDSATVVVPLEQRAEHADDAKGRVLQIAIKCSPLGVLYFADTVPPTLIFRGASGAMDRGRFLQEWNRGGAEELRQRLPWRRVSSVEDARSRLLGLRAGDEAVLLHVVAERRLDGGRAVQLFAVVGVGMQAVLLVELVLRGEERVCEVGMRGRVSDACRRAFLESVGDCL</sequence>
<evidence type="ECO:0000256" key="4">
    <source>
        <dbReference type="ARBA" id="ARBA00022927"/>
    </source>
</evidence>
<dbReference type="InterPro" id="IPR013041">
    <property type="entry name" value="Clathrin_app_Ig-like_sf"/>
</dbReference>
<evidence type="ECO:0000313" key="9">
    <source>
        <dbReference type="Proteomes" id="UP001301350"/>
    </source>
</evidence>
<dbReference type="Pfam" id="PF01602">
    <property type="entry name" value="Adaptin_N"/>
    <property type="match status" value="1"/>
</dbReference>
<comment type="similarity">
    <text evidence="2">Belongs to the adaptor complexes large subunit family.</text>
</comment>
<dbReference type="GO" id="GO:0012505">
    <property type="term" value="C:endomembrane system"/>
    <property type="evidence" value="ECO:0007669"/>
    <property type="project" value="UniProtKB-SubCell"/>
</dbReference>
<evidence type="ECO:0000256" key="2">
    <source>
        <dbReference type="ARBA" id="ARBA00006613"/>
    </source>
</evidence>
<evidence type="ECO:0000256" key="1">
    <source>
        <dbReference type="ARBA" id="ARBA00004308"/>
    </source>
</evidence>
<dbReference type="SUPFAM" id="SSF48371">
    <property type="entry name" value="ARM repeat"/>
    <property type="match status" value="1"/>
</dbReference>
<dbReference type="InterPro" id="IPR011989">
    <property type="entry name" value="ARM-like"/>
</dbReference>
<keyword evidence="9" id="KW-1185">Reference proteome</keyword>
<evidence type="ECO:0000256" key="3">
    <source>
        <dbReference type="ARBA" id="ARBA00022448"/>
    </source>
</evidence>
<comment type="caution">
    <text evidence="8">The sequence shown here is derived from an EMBL/GenBank/DDBJ whole genome shotgun (WGS) entry which is preliminary data.</text>
</comment>
<dbReference type="InterPro" id="IPR002553">
    <property type="entry name" value="Clathrin/coatomer_adapt-like_N"/>
</dbReference>
<name>A0AAV9IY79_CYACA</name>
<dbReference type="Proteomes" id="UP001301350">
    <property type="component" value="Unassembled WGS sequence"/>
</dbReference>
<dbReference type="PANTHER" id="PTHR11134">
    <property type="entry name" value="ADAPTOR COMPLEX SUBUNIT BETA FAMILY MEMBER"/>
    <property type="match status" value="1"/>
</dbReference>